<protein>
    <recommendedName>
        <fullName evidence="3">DUF4258 domain-containing protein</fullName>
    </recommendedName>
</protein>
<dbReference type="AlphaFoldDB" id="A0A6I4UPL6"/>
<evidence type="ECO:0008006" key="3">
    <source>
        <dbReference type="Google" id="ProtNLM"/>
    </source>
</evidence>
<dbReference type="EMBL" id="WTYK01000002">
    <property type="protein sequence ID" value="MXP40910.1"/>
    <property type="molecule type" value="Genomic_DNA"/>
</dbReference>
<accession>A0A6I4UPL6</accession>
<dbReference type="RefSeq" id="WP_160745765.1">
    <property type="nucleotide sequence ID" value="NZ_WTYK01000002.1"/>
</dbReference>
<evidence type="ECO:0000313" key="2">
    <source>
        <dbReference type="Proteomes" id="UP000469159"/>
    </source>
</evidence>
<comment type="caution">
    <text evidence="1">The sequence shown here is derived from an EMBL/GenBank/DDBJ whole genome shotgun (WGS) entry which is preliminary data.</text>
</comment>
<organism evidence="1 2">
    <name type="scientific">Croceibacterium soli</name>
    <dbReference type="NCBI Taxonomy" id="1739690"/>
    <lineage>
        <taxon>Bacteria</taxon>
        <taxon>Pseudomonadati</taxon>
        <taxon>Pseudomonadota</taxon>
        <taxon>Alphaproteobacteria</taxon>
        <taxon>Sphingomonadales</taxon>
        <taxon>Erythrobacteraceae</taxon>
        <taxon>Croceibacterium</taxon>
    </lineage>
</organism>
<name>A0A6I4UPL6_9SPHN</name>
<proteinExistence type="predicted"/>
<dbReference type="OrthoDB" id="290767at2"/>
<gene>
    <name evidence="1" type="ORF">GRI75_04530</name>
</gene>
<sequence>MGTTRYFEEQVLRKRPYLTVEICRGVLADPLHQEVQDDGRVRHWGRVALPDEPEMRILRVVTLEDGETIHNAFLDRGFREDRR</sequence>
<reference evidence="1 2" key="1">
    <citation type="submission" date="2019-12" db="EMBL/GenBank/DDBJ databases">
        <title>Genomic-based taxomic classification of the family Erythrobacteraceae.</title>
        <authorList>
            <person name="Xu L."/>
        </authorList>
    </citation>
    <scope>NUCLEOTIDE SEQUENCE [LARGE SCALE GENOMIC DNA]</scope>
    <source>
        <strain evidence="1 2">MCCC 1K02066</strain>
    </source>
</reference>
<keyword evidence="2" id="KW-1185">Reference proteome</keyword>
<dbReference type="Proteomes" id="UP000469159">
    <property type="component" value="Unassembled WGS sequence"/>
</dbReference>
<evidence type="ECO:0000313" key="1">
    <source>
        <dbReference type="EMBL" id="MXP40910.1"/>
    </source>
</evidence>